<accession>A0AAW1V808</accession>
<evidence type="ECO:0000313" key="1">
    <source>
        <dbReference type="EMBL" id="KAK9889695.1"/>
    </source>
</evidence>
<evidence type="ECO:0000313" key="2">
    <source>
        <dbReference type="Proteomes" id="UP001431783"/>
    </source>
</evidence>
<proteinExistence type="predicted"/>
<dbReference type="Proteomes" id="UP001431783">
    <property type="component" value="Unassembled WGS sequence"/>
</dbReference>
<name>A0AAW1V808_9CUCU</name>
<keyword evidence="2" id="KW-1185">Reference proteome</keyword>
<sequence>MSSSSDSDSGFSSFFFSSAAGAAPTAPPASTLTNLDLTYSISSSKDFPLSSPKTLSTFSVSDFIPTELRIFSMSTTADEALPPKTAKR</sequence>
<dbReference type="AlphaFoldDB" id="A0AAW1V808"/>
<evidence type="ECO:0008006" key="3">
    <source>
        <dbReference type="Google" id="ProtNLM"/>
    </source>
</evidence>
<organism evidence="1 2">
    <name type="scientific">Henosepilachna vigintioctopunctata</name>
    <dbReference type="NCBI Taxonomy" id="420089"/>
    <lineage>
        <taxon>Eukaryota</taxon>
        <taxon>Metazoa</taxon>
        <taxon>Ecdysozoa</taxon>
        <taxon>Arthropoda</taxon>
        <taxon>Hexapoda</taxon>
        <taxon>Insecta</taxon>
        <taxon>Pterygota</taxon>
        <taxon>Neoptera</taxon>
        <taxon>Endopterygota</taxon>
        <taxon>Coleoptera</taxon>
        <taxon>Polyphaga</taxon>
        <taxon>Cucujiformia</taxon>
        <taxon>Coccinelloidea</taxon>
        <taxon>Coccinellidae</taxon>
        <taxon>Epilachninae</taxon>
        <taxon>Epilachnini</taxon>
        <taxon>Henosepilachna</taxon>
    </lineage>
</organism>
<dbReference type="EMBL" id="JARQZJ010000123">
    <property type="protein sequence ID" value="KAK9889695.1"/>
    <property type="molecule type" value="Genomic_DNA"/>
</dbReference>
<comment type="caution">
    <text evidence="1">The sequence shown here is derived from an EMBL/GenBank/DDBJ whole genome shotgun (WGS) entry which is preliminary data.</text>
</comment>
<gene>
    <name evidence="1" type="ORF">WA026_007077</name>
</gene>
<protein>
    <recommendedName>
        <fullName evidence="3">Secreted protein</fullName>
    </recommendedName>
</protein>
<reference evidence="1 2" key="1">
    <citation type="submission" date="2023-03" db="EMBL/GenBank/DDBJ databases">
        <title>Genome insight into feeding habits of ladybird beetles.</title>
        <authorList>
            <person name="Li H.-S."/>
            <person name="Huang Y.-H."/>
            <person name="Pang H."/>
        </authorList>
    </citation>
    <scope>NUCLEOTIDE SEQUENCE [LARGE SCALE GENOMIC DNA]</scope>
    <source>
        <strain evidence="1">SYSU_2023b</strain>
        <tissue evidence="1">Whole body</tissue>
    </source>
</reference>